<dbReference type="InterPro" id="IPR014031">
    <property type="entry name" value="Ketoacyl_synth_C"/>
</dbReference>
<dbReference type="Pfam" id="PF00109">
    <property type="entry name" value="ketoacyl-synt"/>
    <property type="match status" value="1"/>
</dbReference>
<dbReference type="Gene3D" id="3.30.70.3290">
    <property type="match status" value="1"/>
</dbReference>
<dbReference type="InterPro" id="IPR020806">
    <property type="entry name" value="PKS_PP-bd"/>
</dbReference>
<dbReference type="GO" id="GO:0004312">
    <property type="term" value="F:fatty acid synthase activity"/>
    <property type="evidence" value="ECO:0007669"/>
    <property type="project" value="TreeGrafter"/>
</dbReference>
<dbReference type="InterPro" id="IPR018201">
    <property type="entry name" value="Ketoacyl_synth_AS"/>
</dbReference>
<dbReference type="PROSITE" id="PS00606">
    <property type="entry name" value="KS3_1"/>
    <property type="match status" value="1"/>
</dbReference>
<dbReference type="RefSeq" id="WP_166379071.1">
    <property type="nucleotide sequence ID" value="NZ_BAAATT010000005.1"/>
</dbReference>
<evidence type="ECO:0000256" key="4">
    <source>
        <dbReference type="SAM" id="MobiDB-lite"/>
    </source>
</evidence>
<proteinExistence type="predicted"/>
<dbReference type="PROSITE" id="PS52004">
    <property type="entry name" value="KS3_2"/>
    <property type="match status" value="1"/>
</dbReference>
<evidence type="ECO:0000256" key="3">
    <source>
        <dbReference type="ARBA" id="ARBA00022679"/>
    </source>
</evidence>
<dbReference type="SUPFAM" id="SSF53901">
    <property type="entry name" value="Thiolase-like"/>
    <property type="match status" value="1"/>
</dbReference>
<dbReference type="PROSITE" id="PS50075">
    <property type="entry name" value="CARRIER"/>
    <property type="match status" value="1"/>
</dbReference>
<dbReference type="InterPro" id="IPR009081">
    <property type="entry name" value="PP-bd_ACP"/>
</dbReference>
<evidence type="ECO:0000313" key="7">
    <source>
        <dbReference type="EMBL" id="GIG16707.1"/>
    </source>
</evidence>
<dbReference type="GO" id="GO:0006633">
    <property type="term" value="P:fatty acid biosynthetic process"/>
    <property type="evidence" value="ECO:0007669"/>
    <property type="project" value="InterPro"/>
</dbReference>
<evidence type="ECO:0000313" key="8">
    <source>
        <dbReference type="Proteomes" id="UP000660339"/>
    </source>
</evidence>
<dbReference type="PANTHER" id="PTHR43775:SF37">
    <property type="entry name" value="SI:DKEY-61P9.11"/>
    <property type="match status" value="1"/>
</dbReference>
<feature type="domain" description="Carrier" evidence="5">
    <location>
        <begin position="701"/>
        <end position="777"/>
    </location>
</feature>
<protein>
    <recommendedName>
        <fullName evidence="9">Phosphopantetheine binding protein</fullName>
    </recommendedName>
</protein>
<comment type="caution">
    <text evidence="7">The sequence shown here is derived from an EMBL/GenBank/DDBJ whole genome shotgun (WGS) entry which is preliminary data.</text>
</comment>
<dbReference type="EMBL" id="BONJ01000028">
    <property type="protein sequence ID" value="GIG16707.1"/>
    <property type="molecule type" value="Genomic_DNA"/>
</dbReference>
<keyword evidence="8" id="KW-1185">Reference proteome</keyword>
<organism evidence="7 8">
    <name type="scientific">Catellatospora methionotrophica</name>
    <dbReference type="NCBI Taxonomy" id="121620"/>
    <lineage>
        <taxon>Bacteria</taxon>
        <taxon>Bacillati</taxon>
        <taxon>Actinomycetota</taxon>
        <taxon>Actinomycetes</taxon>
        <taxon>Micromonosporales</taxon>
        <taxon>Micromonosporaceae</taxon>
        <taxon>Catellatospora</taxon>
    </lineage>
</organism>
<keyword evidence="3" id="KW-0808">Transferase</keyword>
<reference evidence="7" key="1">
    <citation type="submission" date="2021-01" db="EMBL/GenBank/DDBJ databases">
        <title>Whole genome shotgun sequence of Catellatospora methionotrophica NBRC 14553.</title>
        <authorList>
            <person name="Komaki H."/>
            <person name="Tamura T."/>
        </authorList>
    </citation>
    <scope>NUCLEOTIDE SEQUENCE</scope>
    <source>
        <strain evidence="7">NBRC 14553</strain>
    </source>
</reference>
<dbReference type="Gene3D" id="3.40.47.10">
    <property type="match status" value="1"/>
</dbReference>
<dbReference type="GO" id="GO:0031177">
    <property type="term" value="F:phosphopantetheine binding"/>
    <property type="evidence" value="ECO:0007669"/>
    <property type="project" value="InterPro"/>
</dbReference>
<dbReference type="PANTHER" id="PTHR43775">
    <property type="entry name" value="FATTY ACID SYNTHASE"/>
    <property type="match status" value="1"/>
</dbReference>
<feature type="domain" description="Ketosynthase family 3 (KS3)" evidence="6">
    <location>
        <begin position="7"/>
        <end position="426"/>
    </location>
</feature>
<evidence type="ECO:0000256" key="1">
    <source>
        <dbReference type="ARBA" id="ARBA00022450"/>
    </source>
</evidence>
<dbReference type="GO" id="GO:0004315">
    <property type="term" value="F:3-oxoacyl-[acyl-carrier-protein] synthase activity"/>
    <property type="evidence" value="ECO:0007669"/>
    <property type="project" value="InterPro"/>
</dbReference>
<dbReference type="InterPro" id="IPR020841">
    <property type="entry name" value="PKS_Beta-ketoAc_synthase_dom"/>
</dbReference>
<dbReference type="Gene3D" id="1.10.1240.100">
    <property type="match status" value="1"/>
</dbReference>
<dbReference type="SUPFAM" id="SSF47336">
    <property type="entry name" value="ACP-like"/>
    <property type="match status" value="1"/>
</dbReference>
<dbReference type="Gene3D" id="1.10.1200.10">
    <property type="entry name" value="ACP-like"/>
    <property type="match status" value="1"/>
</dbReference>
<gene>
    <name evidence="7" type="ORF">Cme02nite_50390</name>
</gene>
<dbReference type="InterPro" id="IPR050091">
    <property type="entry name" value="PKS_NRPS_Biosynth_Enz"/>
</dbReference>
<evidence type="ECO:0008006" key="9">
    <source>
        <dbReference type="Google" id="ProtNLM"/>
    </source>
</evidence>
<dbReference type="InterPro" id="IPR016039">
    <property type="entry name" value="Thiolase-like"/>
</dbReference>
<evidence type="ECO:0000259" key="5">
    <source>
        <dbReference type="PROSITE" id="PS50075"/>
    </source>
</evidence>
<evidence type="ECO:0000259" key="6">
    <source>
        <dbReference type="PROSITE" id="PS52004"/>
    </source>
</evidence>
<dbReference type="InterPro" id="IPR014030">
    <property type="entry name" value="Ketoacyl_synth_N"/>
</dbReference>
<accession>A0A8J3L981</accession>
<dbReference type="SMART" id="SM00825">
    <property type="entry name" value="PKS_KS"/>
    <property type="match status" value="1"/>
</dbReference>
<feature type="region of interest" description="Disordered" evidence="4">
    <location>
        <begin position="685"/>
        <end position="706"/>
    </location>
</feature>
<dbReference type="Proteomes" id="UP000660339">
    <property type="component" value="Unassembled WGS sequence"/>
</dbReference>
<keyword evidence="2" id="KW-0597">Phosphoprotein</keyword>
<evidence type="ECO:0000256" key="2">
    <source>
        <dbReference type="ARBA" id="ARBA00022553"/>
    </source>
</evidence>
<dbReference type="InterPro" id="IPR036736">
    <property type="entry name" value="ACP-like_sf"/>
</dbReference>
<dbReference type="Pfam" id="PF02801">
    <property type="entry name" value="Ketoacyl-synt_C"/>
    <property type="match status" value="1"/>
</dbReference>
<dbReference type="CDD" id="cd00833">
    <property type="entry name" value="PKS"/>
    <property type="match status" value="1"/>
</dbReference>
<keyword evidence="1" id="KW-0596">Phosphopantetheine</keyword>
<dbReference type="AlphaFoldDB" id="A0A8J3L981"/>
<dbReference type="Pfam" id="PF22621">
    <property type="entry name" value="CurL-like_PKS_C"/>
    <property type="match status" value="1"/>
</dbReference>
<name>A0A8J3L981_9ACTN</name>
<dbReference type="SMART" id="SM00823">
    <property type="entry name" value="PKS_PP"/>
    <property type="match status" value="1"/>
</dbReference>
<sequence length="783" mass="81024">MHPPLHALPIAVIGMAARLPQATDVEQYWANLLGGVDAVSRTGDGPAGPVRTGGRYVDAVGKLDGVELFDADFFRITPAEATTLDPQHRVLLEVAAQALEEAGYAGRREAVVGVFVGCGENHYHRDFIAPAEAAAGREPDTRITLGNEKDFLAGRLAFKLGCTGPAITVQTGCATSLSAVALACSALAAGDCDIALAGGVSLLMPDVDGYVCQEGGVLSAQGRCRAFDAEADGTVPGSGAGIVVLRRDADAAADRDRRRAVIRGWAVNNDGGSRAGFTVPNIAGQETVIRAALARAGMAPDDVGYVETHGTGTAIGDPVEFEALRRVFATPGRAAGSLVLGAVKPSIGHTDAAAGVAGLIKATLVVETGTIPGTLHFDKPNPALDLDGSPFTITAAGRPWAAGVPRVAGISSFGLGGFNAHVVLQSAPPVPAADPARPLQVLALSARTDDELEQLRQRLAAWLEHRPATSPAELADVAYTLAVGRATFPKRWAAAVSGHADAVACLRRPAAAARATTRWSLAVHGTPGEIATMGSRLLAQEPMMRRELRELAGRADLDGLPGSAAGGLTVLAVVRLLRRAGVAYSRLDAPAWARPVTQWLAAPGDAASLAAALAACDGDGDGGAAREGTGVLPIGPSFTLPAAVAAVWQAGVAVDWAAYHDGEARGRVPLPTYPYTRRRFWLDRPQAAPGTPAGTSRPERTGAAGVRDRVRTVWQEVLGVDPVAPDAHFVDDLGGDSMYAVEIGARLNDEFRLRLPLDLPFIAPTVTATAQAVEQALATEADK</sequence>
<dbReference type="Pfam" id="PF00550">
    <property type="entry name" value="PP-binding"/>
    <property type="match status" value="1"/>
</dbReference>